<name>A0A0F9SJG4_9ZZZZ</name>
<accession>A0A0F9SJG4</accession>
<evidence type="ECO:0008006" key="2">
    <source>
        <dbReference type="Google" id="ProtNLM"/>
    </source>
</evidence>
<dbReference type="EMBL" id="LAZR01000624">
    <property type="protein sequence ID" value="KKN62437.1"/>
    <property type="molecule type" value="Genomic_DNA"/>
</dbReference>
<dbReference type="AlphaFoldDB" id="A0A0F9SJG4"/>
<gene>
    <name evidence="1" type="ORF">LCGC14_0511630</name>
</gene>
<organism evidence="1">
    <name type="scientific">marine sediment metagenome</name>
    <dbReference type="NCBI Taxonomy" id="412755"/>
    <lineage>
        <taxon>unclassified sequences</taxon>
        <taxon>metagenomes</taxon>
        <taxon>ecological metagenomes</taxon>
    </lineage>
</organism>
<comment type="caution">
    <text evidence="1">The sequence shown here is derived from an EMBL/GenBank/DDBJ whole genome shotgun (WGS) entry which is preliminary data.</text>
</comment>
<evidence type="ECO:0000313" key="1">
    <source>
        <dbReference type="EMBL" id="KKN62437.1"/>
    </source>
</evidence>
<proteinExistence type="predicted"/>
<sequence>MRAVPILLLVPGAGFAESCFAPARPFLPSDSQAARDYADIIRGDFEDYIQDIQSYFRCLDGERARAFEEAREVSEDYGRFLQLVGD</sequence>
<protein>
    <recommendedName>
        <fullName evidence="2">Imelysin-like domain-containing protein</fullName>
    </recommendedName>
</protein>
<reference evidence="1" key="1">
    <citation type="journal article" date="2015" name="Nature">
        <title>Complex archaea that bridge the gap between prokaryotes and eukaryotes.</title>
        <authorList>
            <person name="Spang A."/>
            <person name="Saw J.H."/>
            <person name="Jorgensen S.L."/>
            <person name="Zaremba-Niedzwiedzka K."/>
            <person name="Martijn J."/>
            <person name="Lind A.E."/>
            <person name="van Eijk R."/>
            <person name="Schleper C."/>
            <person name="Guy L."/>
            <person name="Ettema T.J."/>
        </authorList>
    </citation>
    <scope>NUCLEOTIDE SEQUENCE</scope>
</reference>